<reference evidence="2 3" key="1">
    <citation type="submission" date="2018-06" db="EMBL/GenBank/DDBJ databases">
        <title>A transcriptomic atlas of mushroom development highlights an independent origin of complex multicellularity.</title>
        <authorList>
            <consortium name="DOE Joint Genome Institute"/>
            <person name="Krizsan K."/>
            <person name="Almasi E."/>
            <person name="Merenyi Z."/>
            <person name="Sahu N."/>
            <person name="Viragh M."/>
            <person name="Koszo T."/>
            <person name="Mondo S."/>
            <person name="Kiss B."/>
            <person name="Balint B."/>
            <person name="Kues U."/>
            <person name="Barry K."/>
            <person name="Hegedus J.C."/>
            <person name="Henrissat B."/>
            <person name="Johnson J."/>
            <person name="Lipzen A."/>
            <person name="Ohm R."/>
            <person name="Nagy I."/>
            <person name="Pangilinan J."/>
            <person name="Yan J."/>
            <person name="Xiong Y."/>
            <person name="Grigoriev I.V."/>
            <person name="Hibbett D.S."/>
            <person name="Nagy L.G."/>
        </authorList>
    </citation>
    <scope>NUCLEOTIDE SEQUENCE [LARGE SCALE GENOMIC DNA]</scope>
    <source>
        <strain evidence="2 3">SZMC22713</strain>
    </source>
</reference>
<feature type="region of interest" description="Disordered" evidence="1">
    <location>
        <begin position="1"/>
        <end position="69"/>
    </location>
</feature>
<feature type="region of interest" description="Disordered" evidence="1">
    <location>
        <begin position="244"/>
        <end position="278"/>
    </location>
</feature>
<gene>
    <name evidence="2" type="ORF">BD410DRAFT_825815</name>
</gene>
<evidence type="ECO:0000313" key="2">
    <source>
        <dbReference type="EMBL" id="TDL26720.1"/>
    </source>
</evidence>
<dbReference type="VEuPathDB" id="FungiDB:BD410DRAFT_825815"/>
<keyword evidence="3" id="KW-1185">Reference proteome</keyword>
<dbReference type="EMBL" id="ML170161">
    <property type="protein sequence ID" value="TDL26720.1"/>
    <property type="molecule type" value="Genomic_DNA"/>
</dbReference>
<name>A0A4Y7QIJ5_9AGAM</name>
<evidence type="ECO:0000256" key="1">
    <source>
        <dbReference type="SAM" id="MobiDB-lite"/>
    </source>
</evidence>
<evidence type="ECO:0000313" key="3">
    <source>
        <dbReference type="Proteomes" id="UP000294933"/>
    </source>
</evidence>
<organism evidence="2 3">
    <name type="scientific">Rickenella mellea</name>
    <dbReference type="NCBI Taxonomy" id="50990"/>
    <lineage>
        <taxon>Eukaryota</taxon>
        <taxon>Fungi</taxon>
        <taxon>Dikarya</taxon>
        <taxon>Basidiomycota</taxon>
        <taxon>Agaricomycotina</taxon>
        <taxon>Agaricomycetes</taxon>
        <taxon>Hymenochaetales</taxon>
        <taxon>Rickenellaceae</taxon>
        <taxon>Rickenella</taxon>
    </lineage>
</organism>
<dbReference type="STRING" id="50990.A0A4Y7QIJ5"/>
<accession>A0A4Y7QIJ5</accession>
<dbReference type="AlphaFoldDB" id="A0A4Y7QIJ5"/>
<feature type="compositionally biased region" description="Basic and acidic residues" evidence="1">
    <location>
        <begin position="247"/>
        <end position="258"/>
    </location>
</feature>
<dbReference type="Proteomes" id="UP000294933">
    <property type="component" value="Unassembled WGS sequence"/>
</dbReference>
<proteinExistence type="predicted"/>
<dbReference type="OrthoDB" id="187617at2759"/>
<sequence>MSAELLPLLENDENKNPHMKAPGFAAGAGDHVNLKGDSVPIGGTDPVPQRHRQRSRSTESGKEGSYVEGLKSRNEKLFWRNSSQHCGTCQASRLPLRHIFRSIQDICAAPYWEQGRIYSYDLKLIFYEYVAELKRREVAAGQRVRDVGNEVNLFKQLDMDVLIRWRQIHAMFLDSDAWIRGGKPSSRQGEHKWMKARKERKATEPFRDLLHSILDWPFQDALVRTLEAKIVIVENAIQRLKGKLKDHHPDGVNGRTEDFSNANEQKTHELRTRPENNLPPFEVARSNVCIDITKLQEEHAWVPHKSVSSESFARSRSPRRWSARTAIRIRAGSLEWHFATAQWGLENFEQEPMGITADSMHINHEPYNLHTPSPVPYPQCISQSGRIECNRSPPPLPAALDARDVAFRDDPTSASLLCAHCGKIIPLV</sequence>
<protein>
    <submittedName>
        <fullName evidence="2">Uncharacterized protein</fullName>
    </submittedName>
</protein>
<feature type="compositionally biased region" description="Basic and acidic residues" evidence="1">
    <location>
        <begin position="265"/>
        <end position="274"/>
    </location>
</feature>